<name>A0A3P7IZP0_STRVU</name>
<evidence type="ECO:0000313" key="7">
    <source>
        <dbReference type="Proteomes" id="UP000270094"/>
    </source>
</evidence>
<organism evidence="6 7">
    <name type="scientific">Strongylus vulgaris</name>
    <name type="common">Blood worm</name>
    <dbReference type="NCBI Taxonomy" id="40348"/>
    <lineage>
        <taxon>Eukaryota</taxon>
        <taxon>Metazoa</taxon>
        <taxon>Ecdysozoa</taxon>
        <taxon>Nematoda</taxon>
        <taxon>Chromadorea</taxon>
        <taxon>Rhabditida</taxon>
        <taxon>Rhabditina</taxon>
        <taxon>Rhabditomorpha</taxon>
        <taxon>Strongyloidea</taxon>
        <taxon>Strongylidae</taxon>
        <taxon>Strongylus</taxon>
    </lineage>
</organism>
<dbReference type="Pfam" id="PF25106">
    <property type="entry name" value="VWA_4"/>
    <property type="match status" value="1"/>
</dbReference>
<evidence type="ECO:0000256" key="3">
    <source>
        <dbReference type="ARBA" id="ARBA00022729"/>
    </source>
</evidence>
<dbReference type="SUPFAM" id="SSF53300">
    <property type="entry name" value="vWA-like"/>
    <property type="match status" value="1"/>
</dbReference>
<evidence type="ECO:0000313" key="6">
    <source>
        <dbReference type="EMBL" id="VDM78680.1"/>
    </source>
</evidence>
<dbReference type="AlphaFoldDB" id="A0A3P7IZP0"/>
<dbReference type="Proteomes" id="UP000270094">
    <property type="component" value="Unassembled WGS sequence"/>
</dbReference>
<feature type="domain" description="Hemicentin-1-like von Willebrand factor A" evidence="5">
    <location>
        <begin position="35"/>
        <end position="119"/>
    </location>
</feature>
<proteinExistence type="predicted"/>
<feature type="chain" id="PRO_5017930884" description="Hemicentin-1-like von Willebrand factor A domain-containing protein" evidence="4">
    <location>
        <begin position="20"/>
        <end position="129"/>
    </location>
</feature>
<evidence type="ECO:0000259" key="5">
    <source>
        <dbReference type="Pfam" id="PF25106"/>
    </source>
</evidence>
<keyword evidence="3 4" id="KW-0732">Signal</keyword>
<sequence>MLPLRLLLCLAACASGAASTDQRGQPVDDTAGKSSLTFVFDITGSMFDDLVQVREGARKIFQTVMQQREKLIYNYIMVPFHDPYLGEIINTTDAAYFVRQLGKVYVHGGGDCPEKTLTGEIFNFTMQLS</sequence>
<keyword evidence="7" id="KW-1185">Reference proteome</keyword>
<dbReference type="InterPro" id="IPR036465">
    <property type="entry name" value="vWFA_dom_sf"/>
</dbReference>
<evidence type="ECO:0000256" key="1">
    <source>
        <dbReference type="ARBA" id="ARBA00004613"/>
    </source>
</evidence>
<gene>
    <name evidence="6" type="ORF">SVUK_LOCUS13678</name>
</gene>
<protein>
    <recommendedName>
        <fullName evidence="5">Hemicentin-1-like von Willebrand factor A domain-containing protein</fullName>
    </recommendedName>
</protein>
<dbReference type="PANTHER" id="PTHR14905:SF21">
    <property type="entry name" value="VWFA DOMAIN-CONTAINING PROTEIN"/>
    <property type="match status" value="1"/>
</dbReference>
<dbReference type="InterPro" id="IPR056861">
    <property type="entry name" value="HMCN1-like_VWA"/>
</dbReference>
<dbReference type="EMBL" id="UYYB01102629">
    <property type="protein sequence ID" value="VDM78680.1"/>
    <property type="molecule type" value="Genomic_DNA"/>
</dbReference>
<reference evidence="6 7" key="1">
    <citation type="submission" date="2018-11" db="EMBL/GenBank/DDBJ databases">
        <authorList>
            <consortium name="Pathogen Informatics"/>
        </authorList>
    </citation>
    <scope>NUCLEOTIDE SEQUENCE [LARGE SCALE GENOMIC DNA]</scope>
</reference>
<accession>A0A3P7IZP0</accession>
<feature type="signal peptide" evidence="4">
    <location>
        <begin position="1"/>
        <end position="19"/>
    </location>
</feature>
<keyword evidence="2" id="KW-0964">Secreted</keyword>
<dbReference type="InterPro" id="IPR052577">
    <property type="entry name" value="VWA7"/>
</dbReference>
<comment type="subcellular location">
    <subcellularLocation>
        <location evidence="1">Secreted</location>
    </subcellularLocation>
</comment>
<evidence type="ECO:0000256" key="4">
    <source>
        <dbReference type="SAM" id="SignalP"/>
    </source>
</evidence>
<evidence type="ECO:0000256" key="2">
    <source>
        <dbReference type="ARBA" id="ARBA00022525"/>
    </source>
</evidence>
<dbReference type="Gene3D" id="3.40.50.410">
    <property type="entry name" value="von Willebrand factor, type A domain"/>
    <property type="match status" value="1"/>
</dbReference>
<dbReference type="PANTHER" id="PTHR14905">
    <property type="entry name" value="NG37"/>
    <property type="match status" value="1"/>
</dbReference>
<dbReference type="OrthoDB" id="5985519at2759"/>